<protein>
    <recommendedName>
        <fullName evidence="6">2-methoxy-6-polyprenyl-1,4-benzoquinol methylase, mitochondrial</fullName>
    </recommendedName>
</protein>
<keyword evidence="2" id="KW-0808">Transferase</keyword>
<evidence type="ECO:0000256" key="3">
    <source>
        <dbReference type="ARBA" id="ARBA00022691"/>
    </source>
</evidence>
<sequence length="364" mass="41401">MFKILGSLMGLRVKRLDHVYPIMATLGQPVWSQCTTFFCSQKRSRFVEGFDSLSYLVTRMATRMFVRSLRSKLLPMFTPAVTLNSHATSFGVARSLRCKLLPMFTPASTLHYLATIFGYEDGKENENIKYITVEPNCEDYMNDLLNGGLYRLWEDRLVLRLNPFPGIKHLHVAGGTSDIAFRILETIIEDRGEDDLSKETQIYVCDNNPSMLNFGKKRAQQRGLGDLESLVWIEGDAERLPFEDNSMHGYAIAFDMRNAKHTEKVLAEAYRVLKKGGGRFLCLELCQDCPRAFKQVYDFYSMSDIPALGKMVAGDRDPFEYLVDGVLRFPPKEVFESMIEDAGFQATGYEFLVGGVTIHYGMKL</sequence>
<keyword evidence="5" id="KW-1185">Reference proteome</keyword>
<dbReference type="GO" id="GO:0032259">
    <property type="term" value="P:methylation"/>
    <property type="evidence" value="ECO:0007669"/>
    <property type="project" value="UniProtKB-KW"/>
</dbReference>
<proteinExistence type="predicted"/>
<dbReference type="NCBIfam" id="TIGR01934">
    <property type="entry name" value="MenG_MenH_UbiE"/>
    <property type="match status" value="1"/>
</dbReference>
<dbReference type="GO" id="GO:0005739">
    <property type="term" value="C:mitochondrion"/>
    <property type="evidence" value="ECO:0007669"/>
    <property type="project" value="TreeGrafter"/>
</dbReference>
<keyword evidence="1" id="KW-0489">Methyltransferase</keyword>
<dbReference type="PANTHER" id="PTHR43591">
    <property type="entry name" value="METHYLTRANSFERASE"/>
    <property type="match status" value="1"/>
</dbReference>
<evidence type="ECO:0000256" key="2">
    <source>
        <dbReference type="ARBA" id="ARBA00022679"/>
    </source>
</evidence>
<evidence type="ECO:0000313" key="5">
    <source>
        <dbReference type="Proteomes" id="UP001229421"/>
    </source>
</evidence>
<dbReference type="Gene3D" id="3.40.50.150">
    <property type="entry name" value="Vaccinia Virus protein VP39"/>
    <property type="match status" value="1"/>
</dbReference>
<evidence type="ECO:0000256" key="1">
    <source>
        <dbReference type="ARBA" id="ARBA00022603"/>
    </source>
</evidence>
<dbReference type="AlphaFoldDB" id="A0AAD8NLV6"/>
<dbReference type="InterPro" id="IPR004033">
    <property type="entry name" value="UbiE/COQ5_MeTrFase"/>
</dbReference>
<dbReference type="PANTHER" id="PTHR43591:SF24">
    <property type="entry name" value="2-METHOXY-6-POLYPRENYL-1,4-BENZOQUINOL METHYLASE, MITOCHONDRIAL"/>
    <property type="match status" value="1"/>
</dbReference>
<dbReference type="GO" id="GO:0008425">
    <property type="term" value="F:2-methoxy-6-polyprenyl-1,4-benzoquinol methyltransferase activity"/>
    <property type="evidence" value="ECO:0007669"/>
    <property type="project" value="TreeGrafter"/>
</dbReference>
<evidence type="ECO:0000313" key="4">
    <source>
        <dbReference type="EMBL" id="KAK1420870.1"/>
    </source>
</evidence>
<dbReference type="CDD" id="cd02440">
    <property type="entry name" value="AdoMet_MTases"/>
    <property type="match status" value="1"/>
</dbReference>
<keyword evidence="3" id="KW-0949">S-adenosyl-L-methionine</keyword>
<organism evidence="4 5">
    <name type="scientific">Tagetes erecta</name>
    <name type="common">African marigold</name>
    <dbReference type="NCBI Taxonomy" id="13708"/>
    <lineage>
        <taxon>Eukaryota</taxon>
        <taxon>Viridiplantae</taxon>
        <taxon>Streptophyta</taxon>
        <taxon>Embryophyta</taxon>
        <taxon>Tracheophyta</taxon>
        <taxon>Spermatophyta</taxon>
        <taxon>Magnoliopsida</taxon>
        <taxon>eudicotyledons</taxon>
        <taxon>Gunneridae</taxon>
        <taxon>Pentapetalae</taxon>
        <taxon>asterids</taxon>
        <taxon>campanulids</taxon>
        <taxon>Asterales</taxon>
        <taxon>Asteraceae</taxon>
        <taxon>Asteroideae</taxon>
        <taxon>Heliantheae alliance</taxon>
        <taxon>Tageteae</taxon>
        <taxon>Tagetes</taxon>
    </lineage>
</organism>
<accession>A0AAD8NLV6</accession>
<dbReference type="Pfam" id="PF01209">
    <property type="entry name" value="Ubie_methyltran"/>
    <property type="match status" value="1"/>
</dbReference>
<gene>
    <name evidence="4" type="ORF">QVD17_22795</name>
</gene>
<dbReference type="Proteomes" id="UP001229421">
    <property type="component" value="Unassembled WGS sequence"/>
</dbReference>
<comment type="caution">
    <text evidence="4">The sequence shown here is derived from an EMBL/GenBank/DDBJ whole genome shotgun (WGS) entry which is preliminary data.</text>
</comment>
<dbReference type="InterPro" id="IPR029063">
    <property type="entry name" value="SAM-dependent_MTases_sf"/>
</dbReference>
<evidence type="ECO:0008006" key="6">
    <source>
        <dbReference type="Google" id="ProtNLM"/>
    </source>
</evidence>
<reference evidence="4" key="1">
    <citation type="journal article" date="2023" name="bioRxiv">
        <title>Improved chromosome-level genome assembly for marigold (Tagetes erecta).</title>
        <authorList>
            <person name="Jiang F."/>
            <person name="Yuan L."/>
            <person name="Wang S."/>
            <person name="Wang H."/>
            <person name="Xu D."/>
            <person name="Wang A."/>
            <person name="Fan W."/>
        </authorList>
    </citation>
    <scope>NUCLEOTIDE SEQUENCE</scope>
    <source>
        <strain evidence="4">WSJ</strain>
        <tissue evidence="4">Leaf</tissue>
    </source>
</reference>
<dbReference type="EMBL" id="JAUHHV010000006">
    <property type="protein sequence ID" value="KAK1420870.1"/>
    <property type="molecule type" value="Genomic_DNA"/>
</dbReference>
<name>A0AAD8NLV6_TARER</name>
<dbReference type="PROSITE" id="PS51608">
    <property type="entry name" value="SAM_MT_UBIE"/>
    <property type="match status" value="1"/>
</dbReference>
<dbReference type="SUPFAM" id="SSF53335">
    <property type="entry name" value="S-adenosyl-L-methionine-dependent methyltransferases"/>
    <property type="match status" value="1"/>
</dbReference>